<evidence type="ECO:0000313" key="2">
    <source>
        <dbReference type="Proteomes" id="UP000036681"/>
    </source>
</evidence>
<evidence type="ECO:0000313" key="3">
    <source>
        <dbReference type="WBParaSite" id="ALUE_0001799301-mRNA-1"/>
    </source>
</evidence>
<protein>
    <submittedName>
        <fullName evidence="3">7TM_GPCR_Srx domain-containing protein</fullName>
    </submittedName>
</protein>
<name>A0A0M3IHR5_ASCLU</name>
<reference evidence="3" key="1">
    <citation type="submission" date="2017-02" db="UniProtKB">
        <authorList>
            <consortium name="WormBaseParasite"/>
        </authorList>
    </citation>
    <scope>IDENTIFICATION</scope>
</reference>
<dbReference type="AlphaFoldDB" id="A0A0M3IHR5"/>
<dbReference type="WBParaSite" id="ALUE_0001799301-mRNA-1">
    <property type="protein sequence ID" value="ALUE_0001799301-mRNA-1"/>
    <property type="gene ID" value="ALUE_0001799301"/>
</dbReference>
<proteinExistence type="predicted"/>
<accession>A0A0M3IHR5</accession>
<keyword evidence="1" id="KW-0472">Membrane</keyword>
<sequence length="93" mass="10676">MTTYSVHKTIAGMISSAINEAFLVVTVRMDVPHFSTRCTDERCIVHTIFSITVFCALIAHSNIFLESYELSSIFYRKMRSLISVNHRFYGYVS</sequence>
<feature type="transmembrane region" description="Helical" evidence="1">
    <location>
        <begin position="43"/>
        <end position="65"/>
    </location>
</feature>
<keyword evidence="2" id="KW-1185">Reference proteome</keyword>
<keyword evidence="1" id="KW-0812">Transmembrane</keyword>
<evidence type="ECO:0000256" key="1">
    <source>
        <dbReference type="SAM" id="Phobius"/>
    </source>
</evidence>
<dbReference type="Proteomes" id="UP000036681">
    <property type="component" value="Unplaced"/>
</dbReference>
<organism evidence="2 3">
    <name type="scientific">Ascaris lumbricoides</name>
    <name type="common">Giant roundworm</name>
    <dbReference type="NCBI Taxonomy" id="6252"/>
    <lineage>
        <taxon>Eukaryota</taxon>
        <taxon>Metazoa</taxon>
        <taxon>Ecdysozoa</taxon>
        <taxon>Nematoda</taxon>
        <taxon>Chromadorea</taxon>
        <taxon>Rhabditida</taxon>
        <taxon>Spirurina</taxon>
        <taxon>Ascaridomorpha</taxon>
        <taxon>Ascaridoidea</taxon>
        <taxon>Ascarididae</taxon>
        <taxon>Ascaris</taxon>
    </lineage>
</organism>
<keyword evidence="1" id="KW-1133">Transmembrane helix</keyword>